<dbReference type="RefSeq" id="WP_338738360.1">
    <property type="nucleotide sequence ID" value="NZ_CP146612.1"/>
</dbReference>
<accession>A0ABZ2JAS5</accession>
<proteinExistence type="predicted"/>
<organism evidence="1 2">
    <name type="scientific">Candidatus Dehalogenimonas loeffleri</name>
    <dbReference type="NCBI Taxonomy" id="3127115"/>
    <lineage>
        <taxon>Bacteria</taxon>
        <taxon>Bacillati</taxon>
        <taxon>Chloroflexota</taxon>
        <taxon>Dehalococcoidia</taxon>
        <taxon>Dehalococcoidales</taxon>
        <taxon>Dehalococcoidaceae</taxon>
        <taxon>Dehalogenimonas</taxon>
    </lineage>
</organism>
<gene>
    <name evidence="1" type="ORF">V8247_02270</name>
</gene>
<evidence type="ECO:0000313" key="1">
    <source>
        <dbReference type="EMBL" id="WWX25818.1"/>
    </source>
</evidence>
<evidence type="ECO:0000313" key="2">
    <source>
        <dbReference type="Proteomes" id="UP001375370"/>
    </source>
</evidence>
<dbReference type="EMBL" id="CP146612">
    <property type="protein sequence ID" value="WWX25818.1"/>
    <property type="molecule type" value="Genomic_DNA"/>
</dbReference>
<sequence length="143" mass="15847">MKIPEYVTKEEVARVCRELGFKDWSSATPEITDAEAAVIHDIVNTARLAVTAAEFKRGLEVELEHGTMYPDANVTNNHPVLTGLIVMAHLKESLDYYQRLEVAEIEGDMFKAHKAGDADILQAKYSKLIAARFDLAKTEAGQA</sequence>
<dbReference type="InterPro" id="IPR043720">
    <property type="entry name" value="DUF5661"/>
</dbReference>
<name>A0ABZ2JAS5_9CHLR</name>
<dbReference type="Pfam" id="PF18905">
    <property type="entry name" value="DUF5661"/>
    <property type="match status" value="1"/>
</dbReference>
<reference evidence="1 2" key="1">
    <citation type="submission" date="2024-03" db="EMBL/GenBank/DDBJ databases">
        <title>A Dehalogenimonas Isolated from Estuarine Sediments Dihaloeliminates Chlorinated Alkanes.</title>
        <authorList>
            <person name="Yang Y."/>
            <person name="Wang H."/>
        </authorList>
    </citation>
    <scope>NUCLEOTIDE SEQUENCE [LARGE SCALE GENOMIC DNA]</scope>
    <source>
        <strain evidence="1 2">W</strain>
    </source>
</reference>
<dbReference type="Proteomes" id="UP001375370">
    <property type="component" value="Chromosome"/>
</dbReference>
<keyword evidence="2" id="KW-1185">Reference proteome</keyword>
<protein>
    <submittedName>
        <fullName evidence="1">DUF5661 family protein</fullName>
    </submittedName>
</protein>